<evidence type="ECO:0000313" key="1">
    <source>
        <dbReference type="EMBL" id="BAP39797.1"/>
    </source>
</evidence>
<protein>
    <recommendedName>
        <fullName evidence="3">Lipoprotein</fullName>
    </recommendedName>
</protein>
<dbReference type="STRING" id="29554.MCAN360_0779"/>
<dbReference type="NCBIfam" id="NF045840">
    <property type="entry name" value="SHxHSH_motif_LP"/>
    <property type="match status" value="1"/>
</dbReference>
<evidence type="ECO:0000313" key="2">
    <source>
        <dbReference type="Proteomes" id="UP000031641"/>
    </source>
</evidence>
<accession>A0A077L6Z5</accession>
<dbReference type="PROSITE" id="PS51257">
    <property type="entry name" value="PROKAR_LIPOPROTEIN"/>
    <property type="match status" value="1"/>
</dbReference>
<evidence type="ECO:0008006" key="3">
    <source>
        <dbReference type="Google" id="ProtNLM"/>
    </source>
</evidence>
<dbReference type="NCBIfam" id="NF045961">
    <property type="entry name" value="MAG5150_fam_LP"/>
    <property type="match status" value="1"/>
</dbReference>
<organism evidence="1 2">
    <name type="scientific">Metamycoplasma canadense</name>
    <dbReference type="NCBI Taxonomy" id="29554"/>
    <lineage>
        <taxon>Bacteria</taxon>
        <taxon>Bacillati</taxon>
        <taxon>Mycoplasmatota</taxon>
        <taxon>Mycoplasmoidales</taxon>
        <taxon>Metamycoplasmataceae</taxon>
        <taxon>Metamycoplasma</taxon>
    </lineage>
</organism>
<gene>
    <name evidence="1" type="ORF">MCAN360_0779</name>
</gene>
<dbReference type="HOGENOM" id="CLU_828524_0_0_14"/>
<sequence length="336" mass="39879">MKKNNLLKFILPSVSIFNPLIVISCVNYPNDNENLSFTESNLNIKKDIEINLKNDQTKKIKDIYLNKILKLFISIKETYRNFRKDYYWIIRKIDSFREKVQSLIIDQGKKENSEQIKHFFDKWLNEDSNKRPELSLLLDKYKLIFQDADAVLNDVNLVFDNQQFIKFIEIIDKRLSGIDINIGMLQKAILDSWGFLKNNLYSEENISKIENLNKINIESDKNSHSHSHAIVNLMFEMGLWHTLLKNIVLQKDKLNEFKHDFLIMKENVIDNIGQKNYEADFDFIINIFENKMEFNEKNNLLNKDFQIQSKLYLDEIKKILLEISKSEGIENNINLK</sequence>
<dbReference type="RefSeq" id="WP_045434318.1">
    <property type="nucleotide sequence ID" value="NZ_AP014631.1"/>
</dbReference>
<dbReference type="AlphaFoldDB" id="A0A077L6Z5"/>
<dbReference type="OrthoDB" id="401359at2"/>
<dbReference type="EMBL" id="AP014631">
    <property type="protein sequence ID" value="BAP39797.1"/>
    <property type="molecule type" value="Genomic_DNA"/>
</dbReference>
<reference evidence="2" key="1">
    <citation type="journal article" date="2014" name="Genome Announc.">
        <title>Complete Genome Sequence of Mycoplasma canadense Strain HAZ 360_1 from Bovine Mastitic Milk in Japan.</title>
        <authorList>
            <person name="Hata E."/>
        </authorList>
    </citation>
    <scope>NUCLEOTIDE SEQUENCE [LARGE SCALE GENOMIC DNA]</scope>
    <source>
        <strain evidence="2">HAZ360_1</strain>
    </source>
</reference>
<dbReference type="KEGG" id="mcan:MCAN360_0779"/>
<proteinExistence type="predicted"/>
<name>A0A077L6Z5_9BACT</name>
<dbReference type="Proteomes" id="UP000031641">
    <property type="component" value="Chromosome"/>
</dbReference>
<keyword evidence="2" id="KW-1185">Reference proteome</keyword>